<evidence type="ECO:0000256" key="3">
    <source>
        <dbReference type="ARBA" id="ARBA00022679"/>
    </source>
</evidence>
<dbReference type="PIRSF" id="PIRSF029342">
    <property type="entry name" value="UCP029342_ErfK/YbiS/YcfS/YnhG"/>
    <property type="match status" value="1"/>
</dbReference>
<dbReference type="Pfam" id="PF03734">
    <property type="entry name" value="YkuD"/>
    <property type="match status" value="1"/>
</dbReference>
<dbReference type="EMBL" id="BAABJE010000002">
    <property type="protein sequence ID" value="GAA4785445.1"/>
    <property type="molecule type" value="Genomic_DNA"/>
</dbReference>
<feature type="chain" id="PRO_5045042656" description="L,D-TPase catalytic domain-containing protein" evidence="9">
    <location>
        <begin position="34"/>
        <end position="387"/>
    </location>
</feature>
<organism evidence="11 12">
    <name type="scientific">Lysobacter hankyongensis</name>
    <dbReference type="NCBI Taxonomy" id="1176535"/>
    <lineage>
        <taxon>Bacteria</taxon>
        <taxon>Pseudomonadati</taxon>
        <taxon>Pseudomonadota</taxon>
        <taxon>Gammaproteobacteria</taxon>
        <taxon>Lysobacterales</taxon>
        <taxon>Lysobacteraceae</taxon>
        <taxon>Lysobacter</taxon>
    </lineage>
</organism>
<gene>
    <name evidence="11" type="ORF">GCM10023307_07620</name>
</gene>
<evidence type="ECO:0000256" key="4">
    <source>
        <dbReference type="ARBA" id="ARBA00022960"/>
    </source>
</evidence>
<dbReference type="InterPro" id="IPR005490">
    <property type="entry name" value="LD_TPept_cat_dom"/>
</dbReference>
<evidence type="ECO:0000256" key="6">
    <source>
        <dbReference type="ARBA" id="ARBA00023316"/>
    </source>
</evidence>
<dbReference type="InterPro" id="IPR016915">
    <property type="entry name" value="UCP029342"/>
</dbReference>
<feature type="active site" description="Nucleophile" evidence="7">
    <location>
        <position position="160"/>
    </location>
</feature>
<evidence type="ECO:0000256" key="7">
    <source>
        <dbReference type="PROSITE-ProRule" id="PRU01373"/>
    </source>
</evidence>
<evidence type="ECO:0000256" key="2">
    <source>
        <dbReference type="ARBA" id="ARBA00005992"/>
    </source>
</evidence>
<evidence type="ECO:0000256" key="5">
    <source>
        <dbReference type="ARBA" id="ARBA00022984"/>
    </source>
</evidence>
<keyword evidence="6 7" id="KW-0961">Cell wall biogenesis/degradation</keyword>
<feature type="active site" description="Proton donor/acceptor" evidence="7">
    <location>
        <position position="147"/>
    </location>
</feature>
<accession>A0ABP9AS37</accession>
<feature type="domain" description="L,D-TPase catalytic" evidence="10">
    <location>
        <begin position="75"/>
        <end position="184"/>
    </location>
</feature>
<comment type="similarity">
    <text evidence="2">Belongs to the YkuD family.</text>
</comment>
<dbReference type="InterPro" id="IPR050979">
    <property type="entry name" value="LD-transpeptidase"/>
</dbReference>
<name>A0ABP9AS37_9GAMM</name>
<dbReference type="PANTHER" id="PTHR30582">
    <property type="entry name" value="L,D-TRANSPEPTIDASE"/>
    <property type="match status" value="1"/>
</dbReference>
<reference evidence="12" key="1">
    <citation type="journal article" date="2019" name="Int. J. Syst. Evol. Microbiol.">
        <title>The Global Catalogue of Microorganisms (GCM) 10K type strain sequencing project: providing services to taxonomists for standard genome sequencing and annotation.</title>
        <authorList>
            <consortium name="The Broad Institute Genomics Platform"/>
            <consortium name="The Broad Institute Genome Sequencing Center for Infectious Disease"/>
            <person name="Wu L."/>
            <person name="Ma J."/>
        </authorList>
    </citation>
    <scope>NUCLEOTIDE SEQUENCE [LARGE SCALE GENOMIC DNA]</scope>
    <source>
        <strain evidence="12">JCM 18204</strain>
    </source>
</reference>
<dbReference type="PROSITE" id="PS52029">
    <property type="entry name" value="LD_TPASE"/>
    <property type="match status" value="1"/>
</dbReference>
<feature type="signal peptide" evidence="9">
    <location>
        <begin position="1"/>
        <end position="33"/>
    </location>
</feature>
<keyword evidence="9" id="KW-0732">Signal</keyword>
<keyword evidence="3" id="KW-0808">Transferase</keyword>
<dbReference type="NCBIfam" id="NF004785">
    <property type="entry name" value="PRK06132.1-2"/>
    <property type="match status" value="1"/>
</dbReference>
<sequence length="387" mass="41518">MRHCYMVHCPRPATALAMTLLLALSAAGAPVIAAPPATPAAAPSASPQAAATAPTVALKPGEYLWMPELAPEGPVVIVISLPEQLAYVYRNGIRIGVSTVSTGKAGYETPTGVFTILQKQREHFSNLYDNAPMPFMQRLTWDGVAMHAGRIPGYPASHGCVRLPYAFSEKLFGATTRGMTVVIASERSHAPEVSAPGWFAPVDPATGAPKTPGPVVDDAETWWLPERAPDGPLTVVLSTRDRRVSVLRNGVEIGRARVEVGDEPLRGTHAYVLLEGMGEGFSDVVRDRPALRWLTIAVPTRTSRTPSEGDLHQALVSGQIHVDDLFAHRIYDALRPGATVIVTDEPLRRAAPEGMTVIRADEDNATAVTPAPEPLPQTAPPQDRNRE</sequence>
<evidence type="ECO:0000313" key="12">
    <source>
        <dbReference type="Proteomes" id="UP001499959"/>
    </source>
</evidence>
<dbReference type="CDD" id="cd16913">
    <property type="entry name" value="YkuD_like"/>
    <property type="match status" value="1"/>
</dbReference>
<dbReference type="Gene3D" id="2.40.440.10">
    <property type="entry name" value="L,D-transpeptidase catalytic domain-like"/>
    <property type="match status" value="1"/>
</dbReference>
<dbReference type="SUPFAM" id="SSF141523">
    <property type="entry name" value="L,D-transpeptidase catalytic domain-like"/>
    <property type="match status" value="1"/>
</dbReference>
<dbReference type="InterPro" id="IPR038063">
    <property type="entry name" value="Transpep_catalytic_dom"/>
</dbReference>
<evidence type="ECO:0000256" key="9">
    <source>
        <dbReference type="SAM" id="SignalP"/>
    </source>
</evidence>
<dbReference type="Proteomes" id="UP001499959">
    <property type="component" value="Unassembled WGS sequence"/>
</dbReference>
<evidence type="ECO:0000259" key="10">
    <source>
        <dbReference type="PROSITE" id="PS52029"/>
    </source>
</evidence>
<evidence type="ECO:0000313" key="11">
    <source>
        <dbReference type="EMBL" id="GAA4785445.1"/>
    </source>
</evidence>
<protein>
    <recommendedName>
        <fullName evidence="10">L,D-TPase catalytic domain-containing protein</fullName>
    </recommendedName>
</protein>
<feature type="region of interest" description="Disordered" evidence="8">
    <location>
        <begin position="360"/>
        <end position="387"/>
    </location>
</feature>
<keyword evidence="5 7" id="KW-0573">Peptidoglycan synthesis</keyword>
<proteinExistence type="inferred from homology"/>
<evidence type="ECO:0000256" key="1">
    <source>
        <dbReference type="ARBA" id="ARBA00004752"/>
    </source>
</evidence>
<keyword evidence="4 7" id="KW-0133">Cell shape</keyword>
<evidence type="ECO:0000256" key="8">
    <source>
        <dbReference type="SAM" id="MobiDB-lite"/>
    </source>
</evidence>
<comment type="pathway">
    <text evidence="1 7">Cell wall biogenesis; peptidoglycan biosynthesis.</text>
</comment>
<comment type="caution">
    <text evidence="11">The sequence shown here is derived from an EMBL/GenBank/DDBJ whole genome shotgun (WGS) entry which is preliminary data.</text>
</comment>
<dbReference type="PANTHER" id="PTHR30582:SF2">
    <property type="entry name" value="L,D-TRANSPEPTIDASE YCIB-RELATED"/>
    <property type="match status" value="1"/>
</dbReference>
<keyword evidence="12" id="KW-1185">Reference proteome</keyword>